<gene>
    <name evidence="3" type="ORF">DBRI00130_LOCUS16421</name>
</gene>
<feature type="region of interest" description="Disordered" evidence="1">
    <location>
        <begin position="265"/>
        <end position="308"/>
    </location>
</feature>
<dbReference type="AlphaFoldDB" id="A0A7S4V683"/>
<dbReference type="EMBL" id="HBNS01020706">
    <property type="protein sequence ID" value="CAE4610137.1"/>
    <property type="molecule type" value="Transcribed_RNA"/>
</dbReference>
<organism evidence="3">
    <name type="scientific">Ditylum brightwellii</name>
    <dbReference type="NCBI Taxonomy" id="49249"/>
    <lineage>
        <taxon>Eukaryota</taxon>
        <taxon>Sar</taxon>
        <taxon>Stramenopiles</taxon>
        <taxon>Ochrophyta</taxon>
        <taxon>Bacillariophyta</taxon>
        <taxon>Mediophyceae</taxon>
        <taxon>Lithodesmiophycidae</taxon>
        <taxon>Lithodesmiales</taxon>
        <taxon>Lithodesmiaceae</taxon>
        <taxon>Ditylum</taxon>
    </lineage>
</organism>
<dbReference type="InterPro" id="IPR004302">
    <property type="entry name" value="Cellulose/chitin-bd_N"/>
</dbReference>
<feature type="compositionally biased region" description="Low complexity" evidence="1">
    <location>
        <begin position="286"/>
        <end position="302"/>
    </location>
</feature>
<proteinExistence type="predicted"/>
<dbReference type="Pfam" id="PF03067">
    <property type="entry name" value="LPMO_10"/>
    <property type="match status" value="1"/>
</dbReference>
<reference evidence="3" key="1">
    <citation type="submission" date="2021-01" db="EMBL/GenBank/DDBJ databases">
        <authorList>
            <person name="Corre E."/>
            <person name="Pelletier E."/>
            <person name="Niang G."/>
            <person name="Scheremetjew M."/>
            <person name="Finn R."/>
            <person name="Kale V."/>
            <person name="Holt S."/>
            <person name="Cochrane G."/>
            <person name="Meng A."/>
            <person name="Brown T."/>
            <person name="Cohen L."/>
        </authorList>
    </citation>
    <scope>NUCLEOTIDE SEQUENCE</scope>
    <source>
        <strain evidence="3">GSO104</strain>
    </source>
</reference>
<name>A0A7S4V683_9STRA</name>
<protein>
    <recommendedName>
        <fullName evidence="2">Chitin-binding type-4 domain-containing protein</fullName>
    </recommendedName>
</protein>
<accession>A0A7S4V683</accession>
<feature type="domain" description="Chitin-binding type-4" evidence="2">
    <location>
        <begin position="32"/>
        <end position="260"/>
    </location>
</feature>
<evidence type="ECO:0000313" key="3">
    <source>
        <dbReference type="EMBL" id="CAE4610137.1"/>
    </source>
</evidence>
<feature type="compositionally biased region" description="Pro residues" evidence="1">
    <location>
        <begin position="270"/>
        <end position="285"/>
    </location>
</feature>
<sequence length="398" mass="43662">MPIDVITARRFPSFLVKFTFFSAFFSTAVWGHGYLASPRSRNFVAYEDGKWWPLSNDLPAIEDCPHCLNRGGTIARCGMTSGRNYDAPKNGYGGQLQVMIQDQYTEGQDVVLDVILTAHHKGHFTYKACPVLSSDQVPTQSCFDENPLNFVEDLLYDAQPDPSFPERAYIAPSDVPNAVYDSVGMYGMKFSHKYHLPVGLTGDLVLIQWHYITANSCKHSGYDEYNFPQYWNVIHDTSSCGIIPEDGNGVPEQFWNCAEVSIALSDESPNPTPPPVNETPRPTPSPVSTTPNPTPSPVNTTPNPTPSMPPNQAIMKCGRSWVDASSKCGTLCPTGNATECPTGELCYADVPDYCSSGSTRTSPADTHVKAVLSPIDNLAESVASPPSIRNRQRTNNEH</sequence>
<evidence type="ECO:0000259" key="2">
    <source>
        <dbReference type="Pfam" id="PF03067"/>
    </source>
</evidence>
<evidence type="ECO:0000256" key="1">
    <source>
        <dbReference type="SAM" id="MobiDB-lite"/>
    </source>
</evidence>